<name>A0ACC0BU02_CATRO</name>
<proteinExistence type="predicted"/>
<evidence type="ECO:0000313" key="1">
    <source>
        <dbReference type="EMBL" id="KAI5676067.1"/>
    </source>
</evidence>
<dbReference type="Proteomes" id="UP001060085">
    <property type="component" value="Linkage Group LG02"/>
</dbReference>
<dbReference type="EMBL" id="CM044702">
    <property type="protein sequence ID" value="KAI5676067.1"/>
    <property type="molecule type" value="Genomic_DNA"/>
</dbReference>
<organism evidence="1 2">
    <name type="scientific">Catharanthus roseus</name>
    <name type="common">Madagascar periwinkle</name>
    <name type="synonym">Vinca rosea</name>
    <dbReference type="NCBI Taxonomy" id="4058"/>
    <lineage>
        <taxon>Eukaryota</taxon>
        <taxon>Viridiplantae</taxon>
        <taxon>Streptophyta</taxon>
        <taxon>Embryophyta</taxon>
        <taxon>Tracheophyta</taxon>
        <taxon>Spermatophyta</taxon>
        <taxon>Magnoliopsida</taxon>
        <taxon>eudicotyledons</taxon>
        <taxon>Gunneridae</taxon>
        <taxon>Pentapetalae</taxon>
        <taxon>asterids</taxon>
        <taxon>lamiids</taxon>
        <taxon>Gentianales</taxon>
        <taxon>Apocynaceae</taxon>
        <taxon>Rauvolfioideae</taxon>
        <taxon>Vinceae</taxon>
        <taxon>Catharanthinae</taxon>
        <taxon>Catharanthus</taxon>
    </lineage>
</organism>
<keyword evidence="2" id="KW-1185">Reference proteome</keyword>
<accession>A0ACC0BU02</accession>
<protein>
    <submittedName>
        <fullName evidence="1">Uncharacterized protein</fullName>
    </submittedName>
</protein>
<evidence type="ECO:0000313" key="2">
    <source>
        <dbReference type="Proteomes" id="UP001060085"/>
    </source>
</evidence>
<comment type="caution">
    <text evidence="1">The sequence shown here is derived from an EMBL/GenBank/DDBJ whole genome shotgun (WGS) entry which is preliminary data.</text>
</comment>
<sequence length="73" mass="8069">MEKEEEEKVEIQQQRGHGSHTREEQQQAMVGTPSIGMASSGWSKRLFSKVLVDPCHPPIYDEEGGGEGEQGSL</sequence>
<gene>
    <name evidence="1" type="ORF">M9H77_07017</name>
</gene>
<reference evidence="2" key="1">
    <citation type="journal article" date="2023" name="Nat. Plants">
        <title>Single-cell RNA sequencing provides a high-resolution roadmap for understanding the multicellular compartmentation of specialized metabolism.</title>
        <authorList>
            <person name="Sun S."/>
            <person name="Shen X."/>
            <person name="Li Y."/>
            <person name="Li Y."/>
            <person name="Wang S."/>
            <person name="Li R."/>
            <person name="Zhang H."/>
            <person name="Shen G."/>
            <person name="Guo B."/>
            <person name="Wei J."/>
            <person name="Xu J."/>
            <person name="St-Pierre B."/>
            <person name="Chen S."/>
            <person name="Sun C."/>
        </authorList>
    </citation>
    <scope>NUCLEOTIDE SEQUENCE [LARGE SCALE GENOMIC DNA]</scope>
</reference>